<dbReference type="InterPro" id="IPR002933">
    <property type="entry name" value="Peptidase_M20"/>
</dbReference>
<sequence>MKMNLDVLREALYARENEMAAQFEAVREAIYAHPELGCEEVWSADYLCELMRGYGFAVTRPYGGLDTAFRAELNWGEGPKIAFLAEYDALPGYGPDHDQKAHACGHNWIAASTLGAAVLLAQFKEQLSGSIVLIGTPAEETLGGKCDLVKAGCFDDIDAVFQMHLGAENNIHVVSLAMDSLQFDFVGKAAHAAAYPHLGINALDAVQLTFAGINALRQHMPNDARVHGIVTNGGAAANIVPETASCQFYIRAKTRETLETLTERIINCAKGAALMTGASLNVHNFENSYDDLVYSEPLRKLLKENLEALGVTNFVPESNEASGSTDIGNVSHVCPTVYCEIETGACPPVYAHNEDFLAFVHGVNAGSSLHTAIKAMAYSALQVYRKPQLLKETALPR</sequence>
<evidence type="ECO:0000256" key="1">
    <source>
        <dbReference type="PIRNR" id="PIRNR037226"/>
    </source>
</evidence>
<comment type="caution">
    <text evidence="3">The sequence shown here is derived from an EMBL/GenBank/DDBJ whole genome shotgun (WGS) entry which is preliminary data.</text>
</comment>
<dbReference type="Proteomes" id="UP000433575">
    <property type="component" value="Unassembled WGS sequence"/>
</dbReference>
<dbReference type="RefSeq" id="WP_154237960.1">
    <property type="nucleotide sequence ID" value="NZ_WKPI01000007.1"/>
</dbReference>
<dbReference type="Gene3D" id="3.40.630.10">
    <property type="entry name" value="Zn peptidases"/>
    <property type="match status" value="1"/>
</dbReference>
<keyword evidence="6" id="KW-1185">Reference proteome</keyword>
<keyword evidence="3" id="KW-0378">Hydrolase</keyword>
<dbReference type="EMBL" id="WKPI01000007">
    <property type="protein sequence ID" value="MSC32724.1"/>
    <property type="molecule type" value="Genomic_DNA"/>
</dbReference>
<dbReference type="PANTHER" id="PTHR30575:SF0">
    <property type="entry name" value="XAA-ARG DIPEPTIDASE"/>
    <property type="match status" value="1"/>
</dbReference>
<evidence type="ECO:0000313" key="4">
    <source>
        <dbReference type="EMBL" id="MSC32724.1"/>
    </source>
</evidence>
<evidence type="ECO:0000313" key="3">
    <source>
        <dbReference type="EMBL" id="MSA88385.1"/>
    </source>
</evidence>
<dbReference type="GO" id="GO:0016805">
    <property type="term" value="F:dipeptidase activity"/>
    <property type="evidence" value="ECO:0007669"/>
    <property type="project" value="InterPro"/>
</dbReference>
<protein>
    <recommendedName>
        <fullName evidence="1">Peptidase M20 domain-containing protein 2</fullName>
    </recommendedName>
</protein>
<dbReference type="OrthoDB" id="9781032at2"/>
<dbReference type="EMBL" id="WKPJ01000003">
    <property type="protein sequence ID" value="MSA88385.1"/>
    <property type="molecule type" value="Genomic_DNA"/>
</dbReference>
<dbReference type="InterPro" id="IPR017144">
    <property type="entry name" value="Xaa-Arg_dipeptidase"/>
</dbReference>
<proteinExistence type="inferred from homology"/>
<gene>
    <name evidence="4" type="ORF">GKD88_06285</name>
    <name evidence="3" type="ORF">GKE08_03500</name>
</gene>
<dbReference type="SUPFAM" id="SSF53187">
    <property type="entry name" value="Zn-dependent exopeptidases"/>
    <property type="match status" value="1"/>
</dbReference>
<dbReference type="InterPro" id="IPR011650">
    <property type="entry name" value="Peptidase_M20_dimer"/>
</dbReference>
<evidence type="ECO:0000259" key="2">
    <source>
        <dbReference type="Pfam" id="PF07687"/>
    </source>
</evidence>
<feature type="domain" description="Peptidase M20 dimerisation" evidence="2">
    <location>
        <begin position="182"/>
        <end position="270"/>
    </location>
</feature>
<dbReference type="GO" id="GO:0005737">
    <property type="term" value="C:cytoplasm"/>
    <property type="evidence" value="ECO:0007669"/>
    <property type="project" value="TreeGrafter"/>
</dbReference>
<dbReference type="SUPFAM" id="SSF55031">
    <property type="entry name" value="Bacterial exopeptidase dimerisation domain"/>
    <property type="match status" value="1"/>
</dbReference>
<dbReference type="InterPro" id="IPR036264">
    <property type="entry name" value="Bact_exopeptidase_dim_dom"/>
</dbReference>
<dbReference type="GO" id="GO:0046657">
    <property type="term" value="P:folic acid catabolic process"/>
    <property type="evidence" value="ECO:0007669"/>
    <property type="project" value="TreeGrafter"/>
</dbReference>
<dbReference type="CDD" id="cd05672">
    <property type="entry name" value="M20_ACY1L2-like"/>
    <property type="match status" value="1"/>
</dbReference>
<dbReference type="Pfam" id="PF01546">
    <property type="entry name" value="Peptidase_M20"/>
    <property type="match status" value="1"/>
</dbReference>
<comment type="similarity">
    <text evidence="1">Belongs to the peptidase M20A family.</text>
</comment>
<reference evidence="5 6" key="1">
    <citation type="journal article" date="2019" name="Nat. Med.">
        <title>A library of human gut bacterial isolates paired with longitudinal multiomics data enables mechanistic microbiome research.</title>
        <authorList>
            <person name="Poyet M."/>
            <person name="Groussin M."/>
            <person name="Gibbons S.M."/>
            <person name="Avila-Pacheco J."/>
            <person name="Jiang X."/>
            <person name="Kearney S.M."/>
            <person name="Perrotta A.R."/>
            <person name="Berdy B."/>
            <person name="Zhao S."/>
            <person name="Lieberman T.D."/>
            <person name="Swanson P.K."/>
            <person name="Smith M."/>
            <person name="Roesemann S."/>
            <person name="Alexander J.E."/>
            <person name="Rich S.A."/>
            <person name="Livny J."/>
            <person name="Vlamakis H."/>
            <person name="Clish C."/>
            <person name="Bullock K."/>
            <person name="Deik A."/>
            <person name="Scott J."/>
            <person name="Pierce K.A."/>
            <person name="Xavier R.J."/>
            <person name="Alm E.J."/>
        </authorList>
    </citation>
    <scope>NUCLEOTIDE SEQUENCE [LARGE SCALE GENOMIC DNA]</scope>
    <source>
        <strain evidence="3 5">BIOML-A4</strain>
        <strain evidence="4 6">BIOML-A5</strain>
    </source>
</reference>
<dbReference type="PIRSF" id="PIRSF037226">
    <property type="entry name" value="Amidohydrolase_ACY1L2_prd"/>
    <property type="match status" value="1"/>
</dbReference>
<dbReference type="InterPro" id="IPR017439">
    <property type="entry name" value="Amidohydrolase"/>
</dbReference>
<dbReference type="NCBIfam" id="TIGR01891">
    <property type="entry name" value="amidohydrolases"/>
    <property type="match status" value="1"/>
</dbReference>
<dbReference type="Proteomes" id="UP000480929">
    <property type="component" value="Unassembled WGS sequence"/>
</dbReference>
<dbReference type="PANTHER" id="PTHR30575">
    <property type="entry name" value="PEPTIDASE M20"/>
    <property type="match status" value="1"/>
</dbReference>
<organism evidence="3 5">
    <name type="scientific">Holdemania massiliensis</name>
    <dbReference type="NCBI Taxonomy" id="1468449"/>
    <lineage>
        <taxon>Bacteria</taxon>
        <taxon>Bacillati</taxon>
        <taxon>Bacillota</taxon>
        <taxon>Erysipelotrichia</taxon>
        <taxon>Erysipelotrichales</taxon>
        <taxon>Erysipelotrichaceae</taxon>
        <taxon>Holdemania</taxon>
    </lineage>
</organism>
<dbReference type="AlphaFoldDB" id="A0A6N7S418"/>
<accession>A0A6N7S418</accession>
<dbReference type="FunFam" id="3.30.70.360:FF:000004">
    <property type="entry name" value="Peptidase M20 domain-containing protein 2"/>
    <property type="match status" value="1"/>
</dbReference>
<dbReference type="GO" id="GO:0071713">
    <property type="term" value="F:para-aminobenzoyl-glutamate hydrolase activity"/>
    <property type="evidence" value="ECO:0007669"/>
    <property type="project" value="TreeGrafter"/>
</dbReference>
<dbReference type="Pfam" id="PF07687">
    <property type="entry name" value="M20_dimer"/>
    <property type="match status" value="1"/>
</dbReference>
<evidence type="ECO:0000313" key="6">
    <source>
        <dbReference type="Proteomes" id="UP000480929"/>
    </source>
</evidence>
<name>A0A6N7S418_9FIRM</name>
<evidence type="ECO:0000313" key="5">
    <source>
        <dbReference type="Proteomes" id="UP000433575"/>
    </source>
</evidence>
<dbReference type="InterPro" id="IPR052030">
    <property type="entry name" value="Peptidase_M20/M20A_hydrolases"/>
</dbReference>
<dbReference type="Gene3D" id="3.30.70.360">
    <property type="match status" value="1"/>
</dbReference>